<proteinExistence type="predicted"/>
<dbReference type="InterPro" id="IPR044837">
    <property type="entry name" value="REM16-like"/>
</dbReference>
<dbReference type="GO" id="GO:0005634">
    <property type="term" value="C:nucleus"/>
    <property type="evidence" value="ECO:0007669"/>
    <property type="project" value="UniProtKB-SubCell"/>
</dbReference>
<dbReference type="Pfam" id="PF02362">
    <property type="entry name" value="B3"/>
    <property type="match status" value="1"/>
</dbReference>
<dbReference type="CDD" id="cd10017">
    <property type="entry name" value="B3_DNA"/>
    <property type="match status" value="1"/>
</dbReference>
<dbReference type="SMART" id="SM01019">
    <property type="entry name" value="B3"/>
    <property type="match status" value="1"/>
</dbReference>
<dbReference type="STRING" id="4540.A0A3L6SRK9"/>
<evidence type="ECO:0000259" key="7">
    <source>
        <dbReference type="SMART" id="SM01019"/>
    </source>
</evidence>
<evidence type="ECO:0000256" key="3">
    <source>
        <dbReference type="ARBA" id="ARBA00023125"/>
    </source>
</evidence>
<comment type="subcellular location">
    <subcellularLocation>
        <location evidence="1">Nucleus</location>
    </subcellularLocation>
</comment>
<keyword evidence="9" id="KW-1185">Reference proteome</keyword>
<name>A0A3L6SRK9_PANMI</name>
<keyword evidence="5" id="KW-0539">Nucleus</keyword>
<dbReference type="Gene3D" id="2.40.330.10">
    <property type="entry name" value="DNA-binding pseudobarrel domain"/>
    <property type="match status" value="1"/>
</dbReference>
<accession>A0A3L6SRK9</accession>
<feature type="region of interest" description="Disordered" evidence="6">
    <location>
        <begin position="32"/>
        <end position="53"/>
    </location>
</feature>
<dbReference type="EMBL" id="PQIB02000004">
    <property type="protein sequence ID" value="RLN25292.1"/>
    <property type="molecule type" value="Genomic_DNA"/>
</dbReference>
<evidence type="ECO:0000313" key="8">
    <source>
        <dbReference type="EMBL" id="RLN25292.1"/>
    </source>
</evidence>
<dbReference type="InterPro" id="IPR015300">
    <property type="entry name" value="DNA-bd_pseudobarrel_sf"/>
</dbReference>
<gene>
    <name evidence="8" type="ORF">C2845_PM07G40080</name>
</gene>
<dbReference type="PANTHER" id="PTHR31391">
    <property type="entry name" value="B3 DOMAIN-CONTAINING PROTEIN OS11G0197600-RELATED"/>
    <property type="match status" value="1"/>
</dbReference>
<dbReference type="OrthoDB" id="1909330at2759"/>
<dbReference type="SUPFAM" id="SSF101936">
    <property type="entry name" value="DNA-binding pseudobarrel domain"/>
    <property type="match status" value="1"/>
</dbReference>
<dbReference type="Proteomes" id="UP000275267">
    <property type="component" value="Unassembled WGS sequence"/>
</dbReference>
<keyword evidence="4" id="KW-0804">Transcription</keyword>
<protein>
    <recommendedName>
        <fullName evidence="7">TF-B3 domain-containing protein</fullName>
    </recommendedName>
</protein>
<evidence type="ECO:0000313" key="9">
    <source>
        <dbReference type="Proteomes" id="UP000275267"/>
    </source>
</evidence>
<comment type="caution">
    <text evidence="8">The sequence shown here is derived from an EMBL/GenBank/DDBJ whole genome shotgun (WGS) entry which is preliminary data.</text>
</comment>
<organism evidence="8 9">
    <name type="scientific">Panicum miliaceum</name>
    <name type="common">Proso millet</name>
    <name type="synonym">Broomcorn millet</name>
    <dbReference type="NCBI Taxonomy" id="4540"/>
    <lineage>
        <taxon>Eukaryota</taxon>
        <taxon>Viridiplantae</taxon>
        <taxon>Streptophyta</taxon>
        <taxon>Embryophyta</taxon>
        <taxon>Tracheophyta</taxon>
        <taxon>Spermatophyta</taxon>
        <taxon>Magnoliopsida</taxon>
        <taxon>Liliopsida</taxon>
        <taxon>Poales</taxon>
        <taxon>Poaceae</taxon>
        <taxon>PACMAD clade</taxon>
        <taxon>Panicoideae</taxon>
        <taxon>Panicodae</taxon>
        <taxon>Paniceae</taxon>
        <taxon>Panicinae</taxon>
        <taxon>Panicum</taxon>
        <taxon>Panicum sect. Panicum</taxon>
    </lineage>
</organism>
<evidence type="ECO:0000256" key="4">
    <source>
        <dbReference type="ARBA" id="ARBA00023163"/>
    </source>
</evidence>
<keyword evidence="3" id="KW-0238">DNA-binding</keyword>
<dbReference type="AlphaFoldDB" id="A0A3L6SRK9"/>
<sequence>MLVRLDWTPCVPGRQSVKPSLPEIAAHVKGAVSNHTRKRGRLPGSQSAKSKMEQKMALVKQRLALLDSASSSSSAEIDKDDDFVPMDDELTIVAAHQPIEIDYGDTYNEDDELTLPLKVLASKGLESEKRRLPGQNISTNYGSAMDRAEEVQAKLPAEHPSFVKRMLQSHVVRGFWLGLPTYFCNKHLPKQDTGIVLEDENGQDHQTLYLGAKQGLSAGWRGFAVKHDIKQYNFNSIPMLVVQVYIIRANEFTTADGAISLLNLEVHTKAKLSKKGCFDDAKSREAEKTSPVDDNVAVLQSDDTNNGVVSEAIDGLRISDSDMDFGDVMSFSNFNIVVDSLVIDCKFHDHLRRTYYELCCSQKSFLHKNLLKQLNLTLVVGVIMETISIAEGIRACKAQASSREDLVIWKKTLESFELLGMNVAFLLKRINDLLGLPAGPRDLSECQKYKELKSERAHAGEKLKALELMLSNVKGVLQKMDAKMEEMESSVKRSGLTLQQLATAPW</sequence>
<evidence type="ECO:0000256" key="6">
    <source>
        <dbReference type="SAM" id="MobiDB-lite"/>
    </source>
</evidence>
<feature type="domain" description="TF-B3" evidence="7">
    <location>
        <begin position="162"/>
        <end position="250"/>
    </location>
</feature>
<evidence type="ECO:0000256" key="1">
    <source>
        <dbReference type="ARBA" id="ARBA00004123"/>
    </source>
</evidence>
<reference evidence="9" key="1">
    <citation type="journal article" date="2019" name="Nat. Commun.">
        <title>The genome of broomcorn millet.</title>
        <authorList>
            <person name="Zou C."/>
            <person name="Miki D."/>
            <person name="Li D."/>
            <person name="Tang Q."/>
            <person name="Xiao L."/>
            <person name="Rajput S."/>
            <person name="Deng P."/>
            <person name="Jia W."/>
            <person name="Huang R."/>
            <person name="Zhang M."/>
            <person name="Sun Y."/>
            <person name="Hu J."/>
            <person name="Fu X."/>
            <person name="Schnable P.S."/>
            <person name="Li F."/>
            <person name="Zhang H."/>
            <person name="Feng B."/>
            <person name="Zhu X."/>
            <person name="Liu R."/>
            <person name="Schnable J.C."/>
            <person name="Zhu J.-K."/>
            <person name="Zhang H."/>
        </authorList>
    </citation>
    <scope>NUCLEOTIDE SEQUENCE [LARGE SCALE GENOMIC DNA]</scope>
</reference>
<evidence type="ECO:0000256" key="2">
    <source>
        <dbReference type="ARBA" id="ARBA00023015"/>
    </source>
</evidence>
<keyword evidence="2" id="KW-0805">Transcription regulation</keyword>
<dbReference type="GO" id="GO:0003677">
    <property type="term" value="F:DNA binding"/>
    <property type="evidence" value="ECO:0007669"/>
    <property type="project" value="UniProtKB-KW"/>
</dbReference>
<dbReference type="PANTHER" id="PTHR31391:SF101">
    <property type="entry name" value="B3 DOMAIN-CONTAINING PROTEIN OS01G0234100"/>
    <property type="match status" value="1"/>
</dbReference>
<dbReference type="InterPro" id="IPR003340">
    <property type="entry name" value="B3_DNA-bd"/>
</dbReference>
<evidence type="ECO:0000256" key="5">
    <source>
        <dbReference type="ARBA" id="ARBA00023242"/>
    </source>
</evidence>